<dbReference type="NCBIfam" id="TIGR00879">
    <property type="entry name" value="SP"/>
    <property type="match status" value="1"/>
</dbReference>
<dbReference type="InParanoid" id="C1FEZ8"/>
<evidence type="ECO:0000313" key="12">
    <source>
        <dbReference type="EMBL" id="ACO68662.1"/>
    </source>
</evidence>
<feature type="transmembrane region" description="Helical" evidence="10">
    <location>
        <begin position="377"/>
        <end position="399"/>
    </location>
</feature>
<feature type="transmembrane region" description="Helical" evidence="10">
    <location>
        <begin position="287"/>
        <end position="309"/>
    </location>
</feature>
<dbReference type="AlphaFoldDB" id="C1FEZ8"/>
<dbReference type="GO" id="GO:0015149">
    <property type="term" value="F:hexose transmembrane transporter activity"/>
    <property type="evidence" value="ECO:0007669"/>
    <property type="project" value="TreeGrafter"/>
</dbReference>
<keyword evidence="13" id="KW-1185">Reference proteome</keyword>
<keyword evidence="5 10" id="KW-0812">Transmembrane</keyword>
<accession>C1FEZ8</accession>
<evidence type="ECO:0000256" key="4">
    <source>
        <dbReference type="ARBA" id="ARBA00022597"/>
    </source>
</evidence>
<evidence type="ECO:0000313" key="13">
    <source>
        <dbReference type="Proteomes" id="UP000002009"/>
    </source>
</evidence>
<comment type="subcellular location">
    <subcellularLocation>
        <location evidence="1">Cell membrane</location>
        <topology evidence="1">Multi-pass membrane protein</topology>
    </subcellularLocation>
</comment>
<evidence type="ECO:0000259" key="11">
    <source>
        <dbReference type="PROSITE" id="PS50850"/>
    </source>
</evidence>
<feature type="transmembrane region" description="Helical" evidence="10">
    <location>
        <begin position="345"/>
        <end position="365"/>
    </location>
</feature>
<evidence type="ECO:0000256" key="1">
    <source>
        <dbReference type="ARBA" id="ARBA00004651"/>
    </source>
</evidence>
<dbReference type="Pfam" id="PF00083">
    <property type="entry name" value="Sugar_tr"/>
    <property type="match status" value="1"/>
</dbReference>
<dbReference type="InterPro" id="IPR005829">
    <property type="entry name" value="Sugar_transporter_CS"/>
</dbReference>
<evidence type="ECO:0000256" key="5">
    <source>
        <dbReference type="ARBA" id="ARBA00022692"/>
    </source>
</evidence>
<feature type="transmembrane region" description="Helical" evidence="10">
    <location>
        <begin position="85"/>
        <end position="103"/>
    </location>
</feature>
<proteinExistence type="inferred from homology"/>
<dbReference type="FunFam" id="1.20.1250.20:FF:000218">
    <property type="entry name" value="facilitated trehalose transporter Tret1"/>
    <property type="match status" value="1"/>
</dbReference>
<dbReference type="PANTHER" id="PTHR23503">
    <property type="entry name" value="SOLUTE CARRIER FAMILY 2"/>
    <property type="match status" value="1"/>
</dbReference>
<dbReference type="eggNOG" id="KOG0254">
    <property type="taxonomic scope" value="Eukaryota"/>
</dbReference>
<dbReference type="GO" id="GO:0005886">
    <property type="term" value="C:plasma membrane"/>
    <property type="evidence" value="ECO:0007669"/>
    <property type="project" value="UniProtKB-SubCell"/>
</dbReference>
<feature type="region of interest" description="Disordered" evidence="9">
    <location>
        <begin position="1"/>
        <end position="32"/>
    </location>
</feature>
<keyword evidence="7 10" id="KW-0472">Membrane</keyword>
<feature type="transmembrane region" description="Helical" evidence="10">
    <location>
        <begin position="115"/>
        <end position="139"/>
    </location>
</feature>
<feature type="transmembrane region" description="Helical" evidence="10">
    <location>
        <begin position="203"/>
        <end position="224"/>
    </location>
</feature>
<keyword evidence="4" id="KW-0762">Sugar transport</keyword>
<evidence type="ECO:0000256" key="2">
    <source>
        <dbReference type="ARBA" id="ARBA00022448"/>
    </source>
</evidence>
<dbReference type="InterPro" id="IPR005828">
    <property type="entry name" value="MFS_sugar_transport-like"/>
</dbReference>
<evidence type="ECO:0000256" key="8">
    <source>
        <dbReference type="RuleBase" id="RU003346"/>
    </source>
</evidence>
<reference evidence="12 13" key="1">
    <citation type="journal article" date="2009" name="Science">
        <title>Green evolution and dynamic adaptations revealed by genomes of the marine picoeukaryotes Micromonas.</title>
        <authorList>
            <person name="Worden A.Z."/>
            <person name="Lee J.H."/>
            <person name="Mock T."/>
            <person name="Rouze P."/>
            <person name="Simmons M.P."/>
            <person name="Aerts A.L."/>
            <person name="Allen A.E."/>
            <person name="Cuvelier M.L."/>
            <person name="Derelle E."/>
            <person name="Everett M.V."/>
            <person name="Foulon E."/>
            <person name="Grimwood J."/>
            <person name="Gundlach H."/>
            <person name="Henrissat B."/>
            <person name="Napoli C."/>
            <person name="McDonald S.M."/>
            <person name="Parker M.S."/>
            <person name="Rombauts S."/>
            <person name="Salamov A."/>
            <person name="Von Dassow P."/>
            <person name="Badger J.H."/>
            <person name="Coutinho P.M."/>
            <person name="Demir E."/>
            <person name="Dubchak I."/>
            <person name="Gentemann C."/>
            <person name="Eikrem W."/>
            <person name="Gready J.E."/>
            <person name="John U."/>
            <person name="Lanier W."/>
            <person name="Lindquist E.A."/>
            <person name="Lucas S."/>
            <person name="Mayer K.F."/>
            <person name="Moreau H."/>
            <person name="Not F."/>
            <person name="Otillar R."/>
            <person name="Panaud O."/>
            <person name="Pangilinan J."/>
            <person name="Paulsen I."/>
            <person name="Piegu B."/>
            <person name="Poliakov A."/>
            <person name="Robbens S."/>
            <person name="Schmutz J."/>
            <person name="Toulza E."/>
            <person name="Wyss T."/>
            <person name="Zelensky A."/>
            <person name="Zhou K."/>
            <person name="Armbrust E.V."/>
            <person name="Bhattacharya D."/>
            <person name="Goodenough U.W."/>
            <person name="Van de Peer Y."/>
            <person name="Grigoriev I.V."/>
        </authorList>
    </citation>
    <scope>NUCLEOTIDE SEQUENCE [LARGE SCALE GENOMIC DNA]</scope>
    <source>
        <strain evidence="13">RCC299 / NOUM17</strain>
    </source>
</reference>
<feature type="transmembrane region" description="Helical" evidence="10">
    <location>
        <begin position="438"/>
        <end position="458"/>
    </location>
</feature>
<feature type="transmembrane region" description="Helical" evidence="10">
    <location>
        <begin position="41"/>
        <end position="65"/>
    </location>
</feature>
<dbReference type="InterPro" id="IPR036259">
    <property type="entry name" value="MFS_trans_sf"/>
</dbReference>
<dbReference type="OrthoDB" id="6612291at2759"/>
<feature type="transmembrane region" description="Helical" evidence="10">
    <location>
        <begin position="411"/>
        <end position="432"/>
    </location>
</feature>
<dbReference type="PROSITE" id="PS00216">
    <property type="entry name" value="SUGAR_TRANSPORT_1"/>
    <property type="match status" value="2"/>
</dbReference>
<keyword evidence="6 10" id="KW-1133">Transmembrane helix</keyword>
<evidence type="ECO:0000256" key="3">
    <source>
        <dbReference type="ARBA" id="ARBA00022475"/>
    </source>
</evidence>
<dbReference type="EMBL" id="CP001574">
    <property type="protein sequence ID" value="ACO68662.1"/>
    <property type="molecule type" value="Genomic_DNA"/>
</dbReference>
<evidence type="ECO:0000256" key="7">
    <source>
        <dbReference type="ARBA" id="ARBA00023136"/>
    </source>
</evidence>
<feature type="transmembrane region" description="Helical" evidence="10">
    <location>
        <begin position="315"/>
        <end position="333"/>
    </location>
</feature>
<feature type="domain" description="Major facilitator superfamily (MFS) profile" evidence="11">
    <location>
        <begin position="48"/>
        <end position="466"/>
    </location>
</feature>
<name>C1FEZ8_MICCC</name>
<feature type="transmembrane region" description="Helical" evidence="10">
    <location>
        <begin position="175"/>
        <end position="197"/>
    </location>
</feature>
<dbReference type="SUPFAM" id="SSF103473">
    <property type="entry name" value="MFS general substrate transporter"/>
    <property type="match status" value="1"/>
</dbReference>
<dbReference type="InterPro" id="IPR020846">
    <property type="entry name" value="MFS_dom"/>
</dbReference>
<dbReference type="PANTHER" id="PTHR23503:SF8">
    <property type="entry name" value="FACILITATED GLUCOSE TRANSPORTER PROTEIN 1"/>
    <property type="match status" value="1"/>
</dbReference>
<dbReference type="KEGG" id="mis:MICPUN_54776"/>
<dbReference type="CDD" id="cd17315">
    <property type="entry name" value="MFS_GLUT_like"/>
    <property type="match status" value="1"/>
</dbReference>
<dbReference type="InterPro" id="IPR003663">
    <property type="entry name" value="Sugar/inositol_transpt"/>
</dbReference>
<protein>
    <submittedName>
        <fullName evidence="12">Major facilitator superfamily</fullName>
    </submittedName>
</protein>
<dbReference type="FunCoup" id="C1FEZ8">
    <property type="interactions" value="274"/>
</dbReference>
<comment type="similarity">
    <text evidence="8">Belongs to the major facilitator superfamily. Sugar transporter (TC 2.A.1.1) family.</text>
</comment>
<keyword evidence="3" id="KW-1003">Cell membrane</keyword>
<dbReference type="InterPro" id="IPR045263">
    <property type="entry name" value="GLUT"/>
</dbReference>
<sequence>MRSSSGELNPRRGRRLTASATADLEAGEPEPKLQPLEGRELLMRVLPCVLVASLGAFSFGYHLGIVNPALDNLARDLGIALNTQLKGLVVSTVLVGATVGSSYSGRIADSVGRRAALVGTAAPLVLGSILCGTAANVWFMLVGRLLAGWGIGAASNLVPMYIAEVSPKQLRGTLGSLNQLMICIGILVAVIAGMPLASDPNHWHNMFLFAAVPGLLQGVFMTVVPESPGWLRRNGKVAEAAAAETALWGAPDVSGGDDKDDKDEKKVSTAELFAPANRRAVTIGTGLFFLQQMSGVNAIVYFSSAMFVAAGVESAVAASVAVCATNVVATILSGQALDRLGRKPLLTGSFIGMGISCLVMSYAMANQGTWALAGPVAVIAVMSYIASFGMGCGPIPGLLSSEIFNPRIRGAGMSLCFTTHWVFNFVIGQAFLPVVEAVGGPAVFIGFAGVCALSVLFVKAQVVETKGKSLDVITKELAAAK</sequence>
<keyword evidence="2 8" id="KW-0813">Transport</keyword>
<dbReference type="PROSITE" id="PS50850">
    <property type="entry name" value="MFS"/>
    <property type="match status" value="1"/>
</dbReference>
<dbReference type="OMA" id="WAITASF"/>
<evidence type="ECO:0000256" key="10">
    <source>
        <dbReference type="SAM" id="Phobius"/>
    </source>
</evidence>
<dbReference type="RefSeq" id="XP_002507404.1">
    <property type="nucleotide sequence ID" value="XM_002507358.1"/>
</dbReference>
<evidence type="ECO:0000256" key="6">
    <source>
        <dbReference type="ARBA" id="ARBA00022989"/>
    </source>
</evidence>
<evidence type="ECO:0000256" key="9">
    <source>
        <dbReference type="SAM" id="MobiDB-lite"/>
    </source>
</evidence>
<dbReference type="Gene3D" id="1.20.1250.20">
    <property type="entry name" value="MFS general substrate transporter like domains"/>
    <property type="match status" value="1"/>
</dbReference>
<gene>
    <name evidence="12" type="ORF">MICPUN_54776</name>
</gene>
<dbReference type="PRINTS" id="PR00171">
    <property type="entry name" value="SUGRTRNSPORT"/>
</dbReference>
<organism evidence="12 13">
    <name type="scientific">Micromonas commoda (strain RCC299 / NOUM17 / CCMP2709)</name>
    <name type="common">Picoplanktonic green alga</name>
    <dbReference type="NCBI Taxonomy" id="296587"/>
    <lineage>
        <taxon>Eukaryota</taxon>
        <taxon>Viridiplantae</taxon>
        <taxon>Chlorophyta</taxon>
        <taxon>Mamiellophyceae</taxon>
        <taxon>Mamiellales</taxon>
        <taxon>Mamiellaceae</taxon>
        <taxon>Micromonas</taxon>
    </lineage>
</organism>
<dbReference type="Proteomes" id="UP000002009">
    <property type="component" value="Chromosome 1"/>
</dbReference>
<feature type="transmembrane region" description="Helical" evidence="10">
    <location>
        <begin position="145"/>
        <end position="163"/>
    </location>
</feature>
<dbReference type="GeneID" id="8249949"/>